<feature type="transmembrane region" description="Helical" evidence="1">
    <location>
        <begin position="178"/>
        <end position="199"/>
    </location>
</feature>
<proteinExistence type="predicted"/>
<dbReference type="EMBL" id="CP037452">
    <property type="protein sequence ID" value="QDV50290.1"/>
    <property type="molecule type" value="Genomic_DNA"/>
</dbReference>
<name>A0A518IB74_9PLAN</name>
<keyword evidence="1" id="KW-0812">Transmembrane</keyword>
<evidence type="ECO:0000256" key="1">
    <source>
        <dbReference type="SAM" id="Phobius"/>
    </source>
</evidence>
<evidence type="ECO:0000313" key="3">
    <source>
        <dbReference type="Proteomes" id="UP000318313"/>
    </source>
</evidence>
<accession>A0A518IB74</accession>
<reference evidence="2 3" key="1">
    <citation type="submission" date="2019-03" db="EMBL/GenBank/DDBJ databases">
        <title>Deep-cultivation of Planctomycetes and their phenomic and genomic characterization uncovers novel biology.</title>
        <authorList>
            <person name="Wiegand S."/>
            <person name="Jogler M."/>
            <person name="Boedeker C."/>
            <person name="Pinto D."/>
            <person name="Vollmers J."/>
            <person name="Rivas-Marin E."/>
            <person name="Kohn T."/>
            <person name="Peeters S.H."/>
            <person name="Heuer A."/>
            <person name="Rast P."/>
            <person name="Oberbeckmann S."/>
            <person name="Bunk B."/>
            <person name="Jeske O."/>
            <person name="Meyerdierks A."/>
            <person name="Storesund J.E."/>
            <person name="Kallscheuer N."/>
            <person name="Luecker S."/>
            <person name="Lage O.M."/>
            <person name="Pohl T."/>
            <person name="Merkel B.J."/>
            <person name="Hornburger P."/>
            <person name="Mueller R.-W."/>
            <person name="Bruemmer F."/>
            <person name="Labrenz M."/>
            <person name="Spormann A.M."/>
            <person name="Op den Camp H."/>
            <person name="Overmann J."/>
            <person name="Amann R."/>
            <person name="Jetten M.S.M."/>
            <person name="Mascher T."/>
            <person name="Medema M.H."/>
            <person name="Devos D.P."/>
            <person name="Kaster A.-K."/>
            <person name="Ovreas L."/>
            <person name="Rohde M."/>
            <person name="Galperin M.Y."/>
            <person name="Jogler C."/>
        </authorList>
    </citation>
    <scope>NUCLEOTIDE SEQUENCE [LARGE SCALE GENOMIC DNA]</scope>
    <source>
        <strain evidence="2 3">Enr17</strain>
    </source>
</reference>
<sequence>MRHLAFGRILGLLLAVISLVGAVVFVKASEYFNSQYHQWTTARPLETKIDLSQPGSVTVPFHQTCSVSHGEYMMLECDLGEEQEETLEELFQGLSGSIVIKDQTGEEVVNQSFKVHNPHGTLNREIVLVDLPTFAEGKYQATISVETGVPALADSPQIVYAKYLLCGMEQMPGVLSGIYAFCASVVCLIAGLIVLPNVIKYSIWCEMTSTD</sequence>
<dbReference type="RefSeq" id="WP_145308694.1">
    <property type="nucleotide sequence ID" value="NZ_CP037452.1"/>
</dbReference>
<keyword evidence="1" id="KW-1133">Transmembrane helix</keyword>
<dbReference type="AlphaFoldDB" id="A0A518IB74"/>
<gene>
    <name evidence="2" type="ORF">Enr17x_23280</name>
</gene>
<organism evidence="2 3">
    <name type="scientific">Gimesia fumaroli</name>
    <dbReference type="NCBI Taxonomy" id="2527976"/>
    <lineage>
        <taxon>Bacteria</taxon>
        <taxon>Pseudomonadati</taxon>
        <taxon>Planctomycetota</taxon>
        <taxon>Planctomycetia</taxon>
        <taxon>Planctomycetales</taxon>
        <taxon>Planctomycetaceae</taxon>
        <taxon>Gimesia</taxon>
    </lineage>
</organism>
<dbReference type="OrthoDB" id="277446at2"/>
<protein>
    <submittedName>
        <fullName evidence="2">Uncharacterized protein</fullName>
    </submittedName>
</protein>
<dbReference type="KEGG" id="gfm:Enr17x_23280"/>
<keyword evidence="1" id="KW-0472">Membrane</keyword>
<evidence type="ECO:0000313" key="2">
    <source>
        <dbReference type="EMBL" id="QDV50290.1"/>
    </source>
</evidence>
<keyword evidence="3" id="KW-1185">Reference proteome</keyword>
<dbReference type="Proteomes" id="UP000318313">
    <property type="component" value="Chromosome"/>
</dbReference>